<dbReference type="GO" id="GO:0006974">
    <property type="term" value="P:DNA damage response"/>
    <property type="evidence" value="ECO:0007669"/>
    <property type="project" value="TreeGrafter"/>
</dbReference>
<dbReference type="GO" id="GO:0072542">
    <property type="term" value="F:protein phosphatase activator activity"/>
    <property type="evidence" value="ECO:0007669"/>
    <property type="project" value="TreeGrafter"/>
</dbReference>
<feature type="domain" description="Serine/threonine-protein phosphatase 4 regulatory subunit 3-like central" evidence="5">
    <location>
        <begin position="143"/>
        <end position="625"/>
    </location>
</feature>
<evidence type="ECO:0000313" key="8">
    <source>
        <dbReference type="Proteomes" id="UP000694383"/>
    </source>
</evidence>
<dbReference type="Proteomes" id="UP000694383">
    <property type="component" value="Unplaced"/>
</dbReference>
<dbReference type="Pfam" id="PF04802">
    <property type="entry name" value="PP4R3"/>
    <property type="match status" value="1"/>
</dbReference>
<dbReference type="AlphaFoldDB" id="A0A8C7XUE3"/>
<keyword evidence="8" id="KW-1185">Reference proteome</keyword>
<evidence type="ECO:0000259" key="6">
    <source>
        <dbReference type="Pfam" id="PF22972"/>
    </source>
</evidence>
<dbReference type="Ensembl" id="ENSOSIT00000019783.1">
    <property type="protein sequence ID" value="ENSOSIP00000018735.1"/>
    <property type="gene ID" value="ENSOSIG00000010125.1"/>
</dbReference>
<dbReference type="GO" id="GO:0005654">
    <property type="term" value="C:nucleoplasm"/>
    <property type="evidence" value="ECO:0007669"/>
    <property type="project" value="TreeGrafter"/>
</dbReference>
<dbReference type="InterPro" id="IPR051137">
    <property type="entry name" value="PP4R3-like"/>
</dbReference>
<evidence type="ECO:0000259" key="5">
    <source>
        <dbReference type="Pfam" id="PF04802"/>
    </source>
</evidence>
<reference evidence="7" key="2">
    <citation type="submission" date="2025-09" db="UniProtKB">
        <authorList>
            <consortium name="Ensembl"/>
        </authorList>
    </citation>
    <scope>IDENTIFICATION</scope>
</reference>
<dbReference type="GeneTree" id="ENSGT00390000018199"/>
<protein>
    <recommendedName>
        <fullName evidence="4">Serine/threonine-protein phosphatase 4 regulatory subunit 3</fullName>
    </recommendedName>
    <alternativeName>
        <fullName evidence="2">SMEK homolog 1</fullName>
    </alternativeName>
</protein>
<dbReference type="InterPro" id="IPR006887">
    <property type="entry name" value="P4R3-like_central_dom"/>
</dbReference>
<dbReference type="PANTHER" id="PTHR23318">
    <property type="entry name" value="ATP SYNTHASE GAMMA-RELATED"/>
    <property type="match status" value="1"/>
</dbReference>
<dbReference type="PANTHER" id="PTHR23318:SF3">
    <property type="entry name" value="SERINE_THREONINE-PROTEIN PHOSPHATASE 4 REGULATORY SUBUNIT 3A"/>
    <property type="match status" value="1"/>
</dbReference>
<accession>A0A8C7XUE3</accession>
<feature type="domain" description="PP4R3 EVH1-like" evidence="6">
    <location>
        <begin position="5"/>
        <end position="101"/>
    </location>
</feature>
<evidence type="ECO:0000256" key="3">
    <source>
        <dbReference type="ARBA" id="ARBA00057252"/>
    </source>
</evidence>
<name>A0A8C7XUE3_9TELE</name>
<dbReference type="InterPro" id="IPR055236">
    <property type="entry name" value="EVH1_PP4R3"/>
</dbReference>
<dbReference type="InterPro" id="IPR016024">
    <property type="entry name" value="ARM-type_fold"/>
</dbReference>
<dbReference type="InterPro" id="IPR011993">
    <property type="entry name" value="PH-like_dom_sf"/>
</dbReference>
<reference evidence="7" key="1">
    <citation type="submission" date="2025-08" db="UniProtKB">
        <authorList>
            <consortium name="Ensembl"/>
        </authorList>
    </citation>
    <scope>IDENTIFICATION</scope>
</reference>
<dbReference type="GO" id="GO:0030289">
    <property type="term" value="C:protein phosphatase 4 complex"/>
    <property type="evidence" value="ECO:0007669"/>
    <property type="project" value="TreeGrafter"/>
</dbReference>
<proteinExistence type="inferred from homology"/>
<dbReference type="SUPFAM" id="SSF48371">
    <property type="entry name" value="ARM repeat"/>
    <property type="match status" value="1"/>
</dbReference>
<dbReference type="Pfam" id="PF22972">
    <property type="entry name" value="EVH1_PP4R3"/>
    <property type="match status" value="1"/>
</dbReference>
<evidence type="ECO:0000256" key="2">
    <source>
        <dbReference type="ARBA" id="ARBA00042013"/>
    </source>
</evidence>
<organism evidence="7 8">
    <name type="scientific">Oryzias sinensis</name>
    <name type="common">Chinese medaka</name>
    <dbReference type="NCBI Taxonomy" id="183150"/>
    <lineage>
        <taxon>Eukaryota</taxon>
        <taxon>Metazoa</taxon>
        <taxon>Chordata</taxon>
        <taxon>Craniata</taxon>
        <taxon>Vertebrata</taxon>
        <taxon>Euteleostomi</taxon>
        <taxon>Actinopterygii</taxon>
        <taxon>Neopterygii</taxon>
        <taxon>Teleostei</taxon>
        <taxon>Neoteleostei</taxon>
        <taxon>Acanthomorphata</taxon>
        <taxon>Ovalentaria</taxon>
        <taxon>Atherinomorphae</taxon>
        <taxon>Beloniformes</taxon>
        <taxon>Adrianichthyidae</taxon>
        <taxon>Oryziinae</taxon>
        <taxon>Oryzias</taxon>
    </lineage>
</organism>
<evidence type="ECO:0000256" key="4">
    <source>
        <dbReference type="ARBA" id="ARBA00068937"/>
    </source>
</evidence>
<comment type="similarity">
    <text evidence="1">Belongs to the SMEK family.</text>
</comment>
<evidence type="ECO:0000313" key="7">
    <source>
        <dbReference type="Ensembl" id="ENSOSIP00000018735.1"/>
    </source>
</evidence>
<dbReference type="Gene3D" id="2.30.29.30">
    <property type="entry name" value="Pleckstrin-homology domain (PH domain)/Phosphotyrosine-binding domain (PTB)"/>
    <property type="match status" value="1"/>
</dbReference>
<dbReference type="SUPFAM" id="SSF50729">
    <property type="entry name" value="PH domain-like"/>
    <property type="match status" value="1"/>
</dbReference>
<sequence>MTDTRRRVKVYTLNEDRQWDDRGTGHVSSAYVERLKGTSLLVRAESDGSLLLESKINPNTAYQKQQDTLIVWSEGENYDLALSFQEKAGCDEIWEKICQVQGKDPSVDITQDVVDESEEERFDDMSSPGLELPPCELNRLEDLAELVASSLPSPLRREKLALAVENEGYIRKLLELFRICEDLDNREGLHHLYEIIKGIFLLNRTALFEVMFSDECIMDVIGCLEFDPSLLQPRRHREFLTKTARFKEVIPISDPELRQKIHQTYRVQYIQDMVLPTPSVFEENMLSTLHSFIFFNKVEIVGMLQDDEKFLTDLFAQLTDESTDDDKRHELVSFLKEFCAFSQTLQPQNRDAFFKTLSNMGILPALEVILGMDDVQVRGAATDIFSYLVEYNPSMVREFVMQESQQNDDDILLINLIIEHMICDSDPELGGAVQLMGLLRTLLDPENMLATANKTEKTEFLSFFYKHCMHVLSAPLLFKMSLAIILYDFQTSQLLALILELLTFCVEHHTYHIKNYIINKDILRRVLVLTASQHAFLALCALRFMRRIIGLKDEFYNRYIMRNFLFEPVVKAFLKNGSRYNLMNSAIIEMFEYVRVVSIPRCFHFLKLKCFKYKQKKSYGKVFSKCRCYRIENDTKISLKTDSKKNFFLLLWLEK</sequence>
<comment type="function">
    <text evidence="3">Regulatory subunit of serine/threonine-protein phosphatase 4.</text>
</comment>
<dbReference type="FunFam" id="2.30.29.30:FF:000051">
    <property type="entry name" value="Serine/threonine-protein phosphatase 4 regulatory subunit 3B"/>
    <property type="match status" value="1"/>
</dbReference>
<evidence type="ECO:0000256" key="1">
    <source>
        <dbReference type="ARBA" id="ARBA00008809"/>
    </source>
</evidence>